<dbReference type="Proteomes" id="UP000294847">
    <property type="component" value="Chromosome 2"/>
</dbReference>
<gene>
    <name evidence="1" type="ORF">PoMZ_02362</name>
</gene>
<reference evidence="1 2" key="1">
    <citation type="journal article" date="2019" name="Mol. Biol. Evol.">
        <title>Blast fungal genomes show frequent chromosomal changes, gene gains and losses, and effector gene turnover.</title>
        <authorList>
            <person name="Gomez Luciano L.B."/>
            <person name="Jason Tsai I."/>
            <person name="Chuma I."/>
            <person name="Tosa Y."/>
            <person name="Chen Y.H."/>
            <person name="Li J.Y."/>
            <person name="Li M.Y."/>
            <person name="Jade Lu M.Y."/>
            <person name="Nakayashiki H."/>
            <person name="Li W.H."/>
        </authorList>
    </citation>
    <scope>NUCLEOTIDE SEQUENCE [LARGE SCALE GENOMIC DNA]</scope>
    <source>
        <strain evidence="1">MZ5-1-6</strain>
    </source>
</reference>
<dbReference type="EMBL" id="CP034205">
    <property type="protein sequence ID" value="QBZ57438.1"/>
    <property type="molecule type" value="Genomic_DNA"/>
</dbReference>
<proteinExistence type="predicted"/>
<protein>
    <submittedName>
        <fullName evidence="1">Uncharacterized protein</fullName>
    </submittedName>
</protein>
<evidence type="ECO:0000313" key="1">
    <source>
        <dbReference type="EMBL" id="QBZ57438.1"/>
    </source>
</evidence>
<organism evidence="1 2">
    <name type="scientific">Pyricularia oryzae</name>
    <name type="common">Rice blast fungus</name>
    <name type="synonym">Magnaporthe oryzae</name>
    <dbReference type="NCBI Taxonomy" id="318829"/>
    <lineage>
        <taxon>Eukaryota</taxon>
        <taxon>Fungi</taxon>
        <taxon>Dikarya</taxon>
        <taxon>Ascomycota</taxon>
        <taxon>Pezizomycotina</taxon>
        <taxon>Sordariomycetes</taxon>
        <taxon>Sordariomycetidae</taxon>
        <taxon>Magnaporthales</taxon>
        <taxon>Pyriculariaceae</taxon>
        <taxon>Pyricularia</taxon>
    </lineage>
</organism>
<name>A0A4P7N4K3_PYROR</name>
<accession>A0A4P7N4K3</accession>
<dbReference type="AlphaFoldDB" id="A0A4P7N4K3"/>
<evidence type="ECO:0000313" key="2">
    <source>
        <dbReference type="Proteomes" id="UP000294847"/>
    </source>
</evidence>
<sequence length="163" mass="18277">MHLLKQALSLLLMAAVAKIKAVPTTSSVVATNITSVSATNGSMVATNASMEVAQLEQRQVFRHCEIIGRNSVHLIVYPFNDGIHNYGLVDWNPKCLPGLKDEIKKRCCDHINNWECRIDPGRPAMGYQIAFTFGIFCKRPDHCIEDAYFAVNHEDPREDFICV</sequence>